<gene>
    <name evidence="1" type="ORF">SAMN05421759_11136</name>
</gene>
<keyword evidence="2" id="KW-1185">Reference proteome</keyword>
<dbReference type="EMBL" id="FTOQ01000011">
    <property type="protein sequence ID" value="SIT03414.1"/>
    <property type="molecule type" value="Genomic_DNA"/>
</dbReference>
<evidence type="ECO:0000313" key="2">
    <source>
        <dbReference type="Proteomes" id="UP000186684"/>
    </source>
</evidence>
<reference evidence="2" key="1">
    <citation type="submission" date="2017-01" db="EMBL/GenBank/DDBJ databases">
        <authorList>
            <person name="Varghese N."/>
            <person name="Submissions S."/>
        </authorList>
    </citation>
    <scope>NUCLEOTIDE SEQUENCE [LARGE SCALE GENOMIC DNA]</scope>
    <source>
        <strain evidence="2">DSM 29430</strain>
    </source>
</reference>
<evidence type="ECO:0000313" key="1">
    <source>
        <dbReference type="EMBL" id="SIT03414.1"/>
    </source>
</evidence>
<organism evidence="1 2">
    <name type="scientific">Roseivivax lentus</name>
    <dbReference type="NCBI Taxonomy" id="633194"/>
    <lineage>
        <taxon>Bacteria</taxon>
        <taxon>Pseudomonadati</taxon>
        <taxon>Pseudomonadota</taxon>
        <taxon>Alphaproteobacteria</taxon>
        <taxon>Rhodobacterales</taxon>
        <taxon>Roseobacteraceae</taxon>
        <taxon>Roseivivax</taxon>
    </lineage>
</organism>
<accession>A0A1N7NYM3</accession>
<dbReference type="STRING" id="633194.SAMN05421759_11136"/>
<sequence length="2116" mass="228600">MAMKLSELLSLPGAADFLEGWPPRIQPNAGLEATSDADYLSWLAFLDMAVSVEDVRFGADANGVGVEATLTANMEQGAFSDGFPFAIFTLSDVQFRILNISSSQPVRLIARLTDAGPEVLLEGLPVEIGLPEGLVIPPDPEEGTSDVAEIEKKSGKFISGSAKPDDQEIIIRRSGRTTIRTHIRLHMDAAGDFTMRFAVPVNFSKCKLSGIPCLAVHGFTLIPSPTRATDELGWIHHGLEPWDADANPIQGQFAVRALEIDPMAEPIRDAARALTDTNDTDPTAVLVIEDLVVPFYSLWVLPIPRHITIGVRRRNVDPFDIEEVFDFNKAPVKGQISSDPNLQLILESFFFRSMPIEELDRDLGLTFKAGLVIGSSAAPGESGETIDHNTILLELGENYTVRAGYKREFSAGGLPEAGTGGARTINDLLHWEIANTELDVMALRAGYAIGKAVSDGAGFADCFELTIDLWVTIANTDAGVVQIRGLSGNETTFAVTDLGWKQGSLSLKTLAFPDGVMIVIARVAYVILEELGLAVENGATYFTITGGLGFELPSGFKGSASVKRLRFNIAGNPDAPTPLLDGAFARFEAPQVKIEFGGYYTKKTVDQNEIEEFAMSGKVAVDLGADNFSIGLDMILGKVRGPVDDFNYQLFFLFARASIPAAAFEFRGARLLFANNMQPKLDEQKPGQLRYYTWYKSSLDTLSVPAERRLAKWQAQNDAWAFGVGLNASIASLGKILELGVFVMGLDGPEEGGLLIVGEAFLASNPKPVAFLAIEWDGKEGRFSMLLGIDLSIAHFVDGAPDWLGSLITITGSLFISNDPGTVAIGRIADQRSWFRLVWNIDFLLGKTFFEIGFCFEWSEGPDGATGFGLIVRAAGGMNAGIIRLEYNLGFGLVVASFNTGSSAFAVAVWIEGGLRFVLFGFIRFGISAKIEFRVVGPDPSRGELTFTIKLETPWFLPDITWTFEKEFGELEPERLSVATGALRSGGARQAVTNVPLTLFVTRLDANWDGTGAAPVHSIESLRGFVPQEAQRLTAFANADIDLLPTDATVSVDFTVAIDDGLGIGGAGADQGKQKAGDLDLRYRLVGVEVRRRARFGADRSWKTIAERVALEADFSDPSGATLSGEIGPQAITMMWDTDVRISSETAAKRLLLNSEAPFEYNTQNPEADDEVVEGNPNWPCCGGQTKRRQRRRHIITFTDEVTGDELRTPPAGARLFSDSMSPLRLPLPTTARPPLGISGAPASMQVAAVTLRHSARVFTAEFDAPAIVFVMRFAWIGADAELELIAEDAQGDTVGTERMKLRQTGALQSITLAATGPMRRVVGRVILGQRQNAPNLTFGNFDLPSDFFAAALEIERQVYIAVRDWIDDATEDACNEGSDAFRRQYEGKGKFFWLPNHDYEVAVKTQVSVDHPQVDEELTDITEHLMFATKGWPGLNASEEVGDEVRPYVASSYNGGRGTLYREEPVAIAMTEELAIAVPLAHRPAGSTAEETQLFAMRLVAEPQAALISDTPGTATSGDWIVAHRTFVAVVAQLPYAYGVGRAETAAVNMISTNPLRERLAGLTQRPEVDCGLADPRDVIGSALLAYPEGAADPEDPARKLWPTNTPFRAVVRPDGAPFVHRAAFQPADATAFAYRTDGNTAGTSWTVSDGLLAPVGTPALQHALFGEPDWLHASVTATLRRGTGRVGVGLACPATGIGDGIFVFVDASHSPDRLVIARRNAAGGYSELNGATLQEAAGDDVLVITSFDDKVRAQVGDVVVDADRGELREGRFCLSAEGSGGFLSLSVRGLALYDFDFQPSRYMGFAEHVASWGGAVDRLTPNLMGTGTTTTTVSALCAATRAAISTAMDPAAPALDRAAMFEQWTTELGLPLRTDPERLEISAFDESGTTRALLLESPERLDFTEEVTLQLTRIEFRRRAITPGLSLIDPPVIDRIIDRFSRVEAPPMRTPPRPFPPLERFETSLGTRLTTTAEIAAGATVTARILATETANGQLLIALGDDKATSETRRIAVPQELRGTELRVGDRIDLTADLDRVLEHWRLEVVETGVDVVVLQNAEATCAIVIPVSGANAVALDAGQYRIDAGIARARWATTSGADDANTYEKNASLILRI</sequence>
<dbReference type="Proteomes" id="UP000186684">
    <property type="component" value="Unassembled WGS sequence"/>
</dbReference>
<name>A0A1N7NYM3_9RHOB</name>
<proteinExistence type="predicted"/>
<protein>
    <submittedName>
        <fullName evidence="1">Uncharacterized protein</fullName>
    </submittedName>
</protein>